<evidence type="ECO:0000256" key="1">
    <source>
        <dbReference type="SAM" id="Phobius"/>
    </source>
</evidence>
<feature type="transmembrane region" description="Helical" evidence="1">
    <location>
        <begin position="29"/>
        <end position="54"/>
    </location>
</feature>
<evidence type="ECO:0000313" key="2">
    <source>
        <dbReference type="EMBL" id="ODM99150.1"/>
    </source>
</evidence>
<keyword evidence="1" id="KW-0472">Membrane</keyword>
<gene>
    <name evidence="2" type="ORF">Ocin01_07522</name>
</gene>
<reference evidence="2 3" key="1">
    <citation type="journal article" date="2016" name="Genome Biol. Evol.">
        <title>Gene Family Evolution Reflects Adaptation to Soil Environmental Stressors in the Genome of the Collembolan Orchesella cincta.</title>
        <authorList>
            <person name="Faddeeva-Vakhrusheva A."/>
            <person name="Derks M.F."/>
            <person name="Anvar S.Y."/>
            <person name="Agamennone V."/>
            <person name="Suring W."/>
            <person name="Smit S."/>
            <person name="van Straalen N.M."/>
            <person name="Roelofs D."/>
        </authorList>
    </citation>
    <scope>NUCLEOTIDE SEQUENCE [LARGE SCALE GENOMIC DNA]</scope>
    <source>
        <tissue evidence="2">Mixed pool</tissue>
    </source>
</reference>
<keyword evidence="3" id="KW-1185">Reference proteome</keyword>
<keyword evidence="1" id="KW-0812">Transmembrane</keyword>
<name>A0A1D2N1P1_ORCCI</name>
<protein>
    <submittedName>
        <fullName evidence="2">Uncharacterized protein</fullName>
    </submittedName>
</protein>
<accession>A0A1D2N1P1</accession>
<dbReference type="Proteomes" id="UP000094527">
    <property type="component" value="Unassembled WGS sequence"/>
</dbReference>
<sequence>MDYVEEGTLSEEEEEKIKIFGRVAESLIVLTWVCTGFFAAVSLGVSVHITLRFIRRFIRSPRIKDQGR</sequence>
<comment type="caution">
    <text evidence="2">The sequence shown here is derived from an EMBL/GenBank/DDBJ whole genome shotgun (WGS) entry which is preliminary data.</text>
</comment>
<dbReference type="AlphaFoldDB" id="A0A1D2N1P1"/>
<organism evidence="2 3">
    <name type="scientific">Orchesella cincta</name>
    <name type="common">Springtail</name>
    <name type="synonym">Podura cincta</name>
    <dbReference type="NCBI Taxonomy" id="48709"/>
    <lineage>
        <taxon>Eukaryota</taxon>
        <taxon>Metazoa</taxon>
        <taxon>Ecdysozoa</taxon>
        <taxon>Arthropoda</taxon>
        <taxon>Hexapoda</taxon>
        <taxon>Collembola</taxon>
        <taxon>Entomobryomorpha</taxon>
        <taxon>Entomobryoidea</taxon>
        <taxon>Orchesellidae</taxon>
        <taxon>Orchesellinae</taxon>
        <taxon>Orchesella</taxon>
    </lineage>
</organism>
<dbReference type="EMBL" id="LJIJ01000296">
    <property type="protein sequence ID" value="ODM99150.1"/>
    <property type="molecule type" value="Genomic_DNA"/>
</dbReference>
<proteinExistence type="predicted"/>
<evidence type="ECO:0000313" key="3">
    <source>
        <dbReference type="Proteomes" id="UP000094527"/>
    </source>
</evidence>
<keyword evidence="1" id="KW-1133">Transmembrane helix</keyword>